<dbReference type="Pfam" id="PF13456">
    <property type="entry name" value="RVT_3"/>
    <property type="match status" value="1"/>
</dbReference>
<protein>
    <submittedName>
        <fullName evidence="3">Uncharacterized protein</fullName>
    </submittedName>
</protein>
<dbReference type="CDD" id="cd06222">
    <property type="entry name" value="RNase_H_like"/>
    <property type="match status" value="1"/>
</dbReference>
<dbReference type="EMBL" id="JANQDX010000006">
    <property type="protein sequence ID" value="KAL0922912.1"/>
    <property type="molecule type" value="Genomic_DNA"/>
</dbReference>
<feature type="domain" description="Reverse transcriptase zinc-binding" evidence="2">
    <location>
        <begin position="493"/>
        <end position="565"/>
    </location>
</feature>
<dbReference type="InterPro" id="IPR026960">
    <property type="entry name" value="RVT-Znf"/>
</dbReference>
<dbReference type="InterPro" id="IPR044730">
    <property type="entry name" value="RNase_H-like_dom_plant"/>
</dbReference>
<dbReference type="InterPro" id="IPR036691">
    <property type="entry name" value="Endo/exonu/phosph_ase_sf"/>
</dbReference>
<proteinExistence type="predicted"/>
<dbReference type="InterPro" id="IPR012337">
    <property type="entry name" value="RNaseH-like_sf"/>
</dbReference>
<feature type="domain" description="RNase H type-1" evidence="1">
    <location>
        <begin position="669"/>
        <end position="791"/>
    </location>
</feature>
<evidence type="ECO:0000259" key="1">
    <source>
        <dbReference type="Pfam" id="PF13456"/>
    </source>
</evidence>
<dbReference type="InterPro" id="IPR036397">
    <property type="entry name" value="RNaseH_sf"/>
</dbReference>
<dbReference type="Gene3D" id="3.30.420.10">
    <property type="entry name" value="Ribonuclease H-like superfamily/Ribonuclease H"/>
    <property type="match status" value="1"/>
</dbReference>
<dbReference type="AlphaFoldDB" id="A0ABD0VK37"/>
<evidence type="ECO:0000259" key="2">
    <source>
        <dbReference type="Pfam" id="PF13966"/>
    </source>
</evidence>
<dbReference type="PANTHER" id="PTHR33116:SF78">
    <property type="entry name" value="OS12G0587133 PROTEIN"/>
    <property type="match status" value="1"/>
</dbReference>
<dbReference type="Pfam" id="PF13966">
    <property type="entry name" value="zf-RVT"/>
    <property type="match status" value="1"/>
</dbReference>
<dbReference type="Proteomes" id="UP001552299">
    <property type="component" value="Unassembled WGS sequence"/>
</dbReference>
<name>A0ABD0VK37_DENTH</name>
<dbReference type="PANTHER" id="PTHR33116">
    <property type="entry name" value="REVERSE TRANSCRIPTASE ZINC-BINDING DOMAIN-CONTAINING PROTEIN-RELATED-RELATED"/>
    <property type="match status" value="1"/>
</dbReference>
<accession>A0ABD0VK37</accession>
<organism evidence="3 4">
    <name type="scientific">Dendrobium thyrsiflorum</name>
    <name type="common">Pinecone-like raceme dendrobium</name>
    <name type="synonym">Orchid</name>
    <dbReference type="NCBI Taxonomy" id="117978"/>
    <lineage>
        <taxon>Eukaryota</taxon>
        <taxon>Viridiplantae</taxon>
        <taxon>Streptophyta</taxon>
        <taxon>Embryophyta</taxon>
        <taxon>Tracheophyta</taxon>
        <taxon>Spermatophyta</taxon>
        <taxon>Magnoliopsida</taxon>
        <taxon>Liliopsida</taxon>
        <taxon>Asparagales</taxon>
        <taxon>Orchidaceae</taxon>
        <taxon>Epidendroideae</taxon>
        <taxon>Malaxideae</taxon>
        <taxon>Dendrobiinae</taxon>
        <taxon>Dendrobium</taxon>
    </lineage>
</organism>
<evidence type="ECO:0000313" key="4">
    <source>
        <dbReference type="Proteomes" id="UP001552299"/>
    </source>
</evidence>
<evidence type="ECO:0000313" key="3">
    <source>
        <dbReference type="EMBL" id="KAL0922912.1"/>
    </source>
</evidence>
<gene>
    <name evidence="3" type="ORF">M5K25_006942</name>
</gene>
<keyword evidence="4" id="KW-1185">Reference proteome</keyword>
<dbReference type="Gene3D" id="3.60.10.10">
    <property type="entry name" value="Endonuclease/exonuclease/phosphatase"/>
    <property type="match status" value="1"/>
</dbReference>
<dbReference type="SUPFAM" id="SSF56219">
    <property type="entry name" value="DNase I-like"/>
    <property type="match status" value="1"/>
</dbReference>
<reference evidence="3 4" key="1">
    <citation type="journal article" date="2024" name="Plant Biotechnol. J.">
        <title>Dendrobium thyrsiflorum genome and its molecular insights into genes involved in important horticultural traits.</title>
        <authorList>
            <person name="Chen B."/>
            <person name="Wang J.Y."/>
            <person name="Zheng P.J."/>
            <person name="Li K.L."/>
            <person name="Liang Y.M."/>
            <person name="Chen X.F."/>
            <person name="Zhang C."/>
            <person name="Zhao X."/>
            <person name="He X."/>
            <person name="Zhang G.Q."/>
            <person name="Liu Z.J."/>
            <person name="Xu Q."/>
        </authorList>
    </citation>
    <scope>NUCLEOTIDE SEQUENCE [LARGE SCALE GENOMIC DNA]</scope>
    <source>
        <strain evidence="3">GZMU011</strain>
    </source>
</reference>
<comment type="caution">
    <text evidence="3">The sequence shown here is derived from an EMBL/GenBank/DDBJ whole genome shotgun (WGS) entry which is preliminary data.</text>
</comment>
<dbReference type="SUPFAM" id="SSF53098">
    <property type="entry name" value="Ribonuclease H-like"/>
    <property type="match status" value="1"/>
</dbReference>
<dbReference type="InterPro" id="IPR002156">
    <property type="entry name" value="RNaseH_domain"/>
</dbReference>
<sequence length="822" mass="94762">MDQCILGSIDDGKGKCILIATVYASTKFVERRALWDFLQEHCANLNCLLIIGGDFNCVLGQDDKKGGKHFAFNSSAQDLWRCMISCDLKETRFSGPRFTWTNNKDGASKIWVRHDRFLINSVAMHLMPYVLTHHLTRVASDHAPILLKLFEPSASTKPIIRFEDTWVSYHQTRRIIRAKWLMKAKGSAADILNRKCLKTLRALFFWSKNKLQELTNSKFKLEASLLQLQNDECSEISGSDYNRIINKALKLVHAWGLKTLSLAGRSSLIKSSLGTLITYQLAHTKVPLSIIDKVDRICRSFLWQDKEDHGGIHYVSWKKICLPKEQGGLGIKSMRMWSGPVRARLAWHSYQFPLQWHNSLLREAYGDSLDLVVSKPGRSWKILQDGWRSLKGAVRWKICDGASVSILKDTWLLDQRFEDWPTFYNASIDESGRVGDLLEDGCWKESEIRELFGQCLAEIILNITVFSDLGADKPELIFSTLSNSVSSQVFGAQFKQQDERFGWLRLVKLLPRETMFWWRLIHDAIPTQDWMVRKGLEISELCVWGCLVKEDLNHIMYHCKFSLKVYTVLLSWGFPLPCLQKDSMVKKEKVYHFTQVDTLFLKTVYQIWLNKNRKKHADGSVSPNMVAALVLGNFNLVNLSILWKQWDTNRLYPIDYSWCPPPSKWLKFNIDGACKLPYRAGMGIVVRDATGKLIVAAGKQLLHWDVNFIELQSIALLKDVMNDELLGALGIIIEGDNQKVLQWLYKNIHLGRWKYNSLDFDLSFIRNFHHVILNFMPRRFNRAADFCAKQALNSSFCWKKEDDFNSLGVFVNILKEDAFRPP</sequence>